<evidence type="ECO:0000313" key="10">
    <source>
        <dbReference type="Ensembl" id="ENSBMSP00010002120.1"/>
    </source>
</evidence>
<dbReference type="GO" id="GO:0000978">
    <property type="term" value="F:RNA polymerase II cis-regulatory region sequence-specific DNA binding"/>
    <property type="evidence" value="ECO:0007669"/>
    <property type="project" value="TreeGrafter"/>
</dbReference>
<dbReference type="PANTHER" id="PTHR11037:SF11">
    <property type="entry name" value="ALPHA-GLOBIN TRANSCRIPTION FACTOR CP2"/>
    <property type="match status" value="1"/>
</dbReference>
<evidence type="ECO:0000256" key="5">
    <source>
        <dbReference type="ARBA" id="ARBA00023163"/>
    </source>
</evidence>
<evidence type="ECO:0000256" key="2">
    <source>
        <dbReference type="ARBA" id="ARBA00010852"/>
    </source>
</evidence>
<organism evidence="10">
    <name type="scientific">Balaenoptera musculus</name>
    <name type="common">Blue whale</name>
    <dbReference type="NCBI Taxonomy" id="9771"/>
    <lineage>
        <taxon>Eukaryota</taxon>
        <taxon>Metazoa</taxon>
        <taxon>Chordata</taxon>
        <taxon>Craniata</taxon>
        <taxon>Vertebrata</taxon>
        <taxon>Euteleostomi</taxon>
        <taxon>Mammalia</taxon>
        <taxon>Eutheria</taxon>
        <taxon>Laurasiatheria</taxon>
        <taxon>Artiodactyla</taxon>
        <taxon>Whippomorpha</taxon>
        <taxon>Cetacea</taxon>
        <taxon>Mysticeti</taxon>
        <taxon>Balaenopteridae</taxon>
        <taxon>Balaenoptera</taxon>
    </lineage>
</organism>
<reference evidence="10" key="1">
    <citation type="submission" date="2023-09" db="UniProtKB">
        <authorList>
            <consortium name="Ensembl"/>
        </authorList>
    </citation>
    <scope>IDENTIFICATION</scope>
</reference>
<dbReference type="Ensembl" id="ENSBMST00010002351.1">
    <property type="protein sequence ID" value="ENSBMSP00010002120.1"/>
    <property type="gene ID" value="ENSBMSG00010001620.1"/>
</dbReference>
<dbReference type="PROSITE" id="PS51968">
    <property type="entry name" value="GRH_CP2_DB"/>
    <property type="match status" value="1"/>
</dbReference>
<feature type="compositionally biased region" description="Low complexity" evidence="8">
    <location>
        <begin position="275"/>
        <end position="288"/>
    </location>
</feature>
<dbReference type="Gene3D" id="1.10.150.50">
    <property type="entry name" value="Transcription Factor, Ets-1"/>
    <property type="match status" value="1"/>
</dbReference>
<feature type="region of interest" description="Disordered" evidence="8">
    <location>
        <begin position="222"/>
        <end position="257"/>
    </location>
</feature>
<evidence type="ECO:0000256" key="1">
    <source>
        <dbReference type="ARBA" id="ARBA00004123"/>
    </source>
</evidence>
<evidence type="ECO:0000256" key="3">
    <source>
        <dbReference type="ARBA" id="ARBA00023015"/>
    </source>
</evidence>
<keyword evidence="5" id="KW-0804">Transcription</keyword>
<dbReference type="GO" id="GO:0001228">
    <property type="term" value="F:DNA-binding transcription activator activity, RNA polymerase II-specific"/>
    <property type="evidence" value="ECO:0007669"/>
    <property type="project" value="TreeGrafter"/>
</dbReference>
<dbReference type="InterPro" id="IPR007604">
    <property type="entry name" value="CP2"/>
</dbReference>
<dbReference type="FunFam" id="1.10.150.50:FF:000022">
    <property type="entry name" value="Transcription factor CP2 like 1"/>
    <property type="match status" value="1"/>
</dbReference>
<proteinExistence type="inferred from homology"/>
<feature type="region of interest" description="Disordered" evidence="8">
    <location>
        <begin position="1"/>
        <end position="23"/>
    </location>
</feature>
<name>A0A8C0C812_BALMU</name>
<dbReference type="InterPro" id="IPR040167">
    <property type="entry name" value="TF_CP2-like"/>
</dbReference>
<evidence type="ECO:0000256" key="6">
    <source>
        <dbReference type="ARBA" id="ARBA00023242"/>
    </source>
</evidence>
<dbReference type="GeneTree" id="ENSGT00940000157629"/>
<dbReference type="Pfam" id="PF04516">
    <property type="entry name" value="CP2"/>
    <property type="match status" value="1"/>
</dbReference>
<feature type="domain" description="Grh/CP2 DB" evidence="9">
    <location>
        <begin position="45"/>
        <end position="284"/>
    </location>
</feature>
<dbReference type="InterPro" id="IPR041418">
    <property type="entry name" value="SAM_3"/>
</dbReference>
<dbReference type="InterPro" id="IPR013761">
    <property type="entry name" value="SAM/pointed_sf"/>
</dbReference>
<accession>A0A8C0C812</accession>
<protein>
    <recommendedName>
        <fullName evidence="9">Grh/CP2 DB domain-containing protein</fullName>
    </recommendedName>
</protein>
<dbReference type="AlphaFoldDB" id="A0A8C0C812"/>
<dbReference type="SUPFAM" id="SSF47769">
    <property type="entry name" value="SAM/Pointed domain"/>
    <property type="match status" value="1"/>
</dbReference>
<comment type="similarity">
    <text evidence="2">Belongs to the grh/CP2 family. CP2 subfamily.</text>
</comment>
<evidence type="ECO:0000256" key="8">
    <source>
        <dbReference type="SAM" id="MobiDB-lite"/>
    </source>
</evidence>
<dbReference type="GO" id="GO:0005634">
    <property type="term" value="C:nucleus"/>
    <property type="evidence" value="ECO:0007669"/>
    <property type="project" value="UniProtKB-SubCell"/>
</dbReference>
<sequence>KLLRPAVVPTERGGEKVRKRRGSAGDVLASPIFKQEESSLPPDNENKILPFQYVLCAATSPAVKPHDETLTYLNQGQSYEIRMLNNRKLGELPEINGKLVKSIFRVVFHDRRLQYTEHQQLEGWRWNRPGDRILDIDIPMSVGIIDPRANPNQLNTVEFLWDPAKRTSVFIQVHCISTEFTMRKHGGEKGMPFRVQIRTFKENENGEYTEHLHSASCQIKVLKPKGADRKQKTDREKMEKRTPHEKEKYQPSHETTILTECSPWPEITYVHNSPSPGFSSSHSSLSLGEANGSPNHQPELPPPVTDNLLPTITPQEGQQWLHRNRFSTFTRLFTNFSGADLLKLTRDDVIQICGPADGIRLFNALKGRMVRPKLTICVCQESLQLRKQQQQQKHEGGDSHGTFFVYRAICLEELTAVERTEKIARLFSISPCQISQIYNDEMIQNFQEEACFILDTMKEPSDSHHIILK</sequence>
<keyword evidence="6 7" id="KW-0539">Nucleus</keyword>
<keyword evidence="4 7" id="KW-0238">DNA-binding</keyword>
<dbReference type="PANTHER" id="PTHR11037">
    <property type="entry name" value="TRANSCRIPTION FACTOR CP2"/>
    <property type="match status" value="1"/>
</dbReference>
<dbReference type="OMA" id="VEETETW"/>
<evidence type="ECO:0000259" key="9">
    <source>
        <dbReference type="PROSITE" id="PS51968"/>
    </source>
</evidence>
<dbReference type="Pfam" id="PF18016">
    <property type="entry name" value="SAM_3"/>
    <property type="match status" value="1"/>
</dbReference>
<feature type="compositionally biased region" description="Basic and acidic residues" evidence="8">
    <location>
        <begin position="225"/>
        <end position="251"/>
    </location>
</feature>
<evidence type="ECO:0000256" key="4">
    <source>
        <dbReference type="ARBA" id="ARBA00023125"/>
    </source>
</evidence>
<keyword evidence="3" id="KW-0805">Transcription regulation</keyword>
<comment type="subcellular location">
    <subcellularLocation>
        <location evidence="1 7">Nucleus</location>
    </subcellularLocation>
</comment>
<feature type="region of interest" description="Disordered" evidence="8">
    <location>
        <begin position="275"/>
        <end position="301"/>
    </location>
</feature>
<evidence type="ECO:0000256" key="7">
    <source>
        <dbReference type="PROSITE-ProRule" id="PRU01313"/>
    </source>
</evidence>